<protein>
    <recommendedName>
        <fullName evidence="1">GyrI-like small molecule binding domain-containing protein</fullName>
    </recommendedName>
</protein>
<dbReference type="Gene3D" id="3.20.80.10">
    <property type="entry name" value="Regulatory factor, effector binding domain"/>
    <property type="match status" value="1"/>
</dbReference>
<accession>A0ABV2QPX6</accession>
<dbReference type="Proteomes" id="UP001549257">
    <property type="component" value="Unassembled WGS sequence"/>
</dbReference>
<keyword evidence="3" id="KW-1185">Reference proteome</keyword>
<evidence type="ECO:0000259" key="1">
    <source>
        <dbReference type="Pfam" id="PF06445"/>
    </source>
</evidence>
<evidence type="ECO:0000313" key="3">
    <source>
        <dbReference type="Proteomes" id="UP001549257"/>
    </source>
</evidence>
<dbReference type="Pfam" id="PF06445">
    <property type="entry name" value="GyrI-like"/>
    <property type="match status" value="1"/>
</dbReference>
<dbReference type="InterPro" id="IPR011256">
    <property type="entry name" value="Reg_factor_effector_dom_sf"/>
</dbReference>
<name>A0ABV2QPX6_9MICO</name>
<proteinExistence type="predicted"/>
<dbReference type="RefSeq" id="WP_354025273.1">
    <property type="nucleotide sequence ID" value="NZ_JBEPSJ010000003.1"/>
</dbReference>
<comment type="caution">
    <text evidence="2">The sequence shown here is derived from an EMBL/GenBank/DDBJ whole genome shotgun (WGS) entry which is preliminary data.</text>
</comment>
<sequence>MEPTKTDFKKTLDAYRAKHNEFRIVDVPPTQYLMLDGHGDPNSSSQFADALEVMYPMAYKLKFASRQQLGRDYVVMPLEGQWWSADMEAFTAARDKSRWDWTLMMMVPEWITEEMFDAARAAVAAGGAPASLDRVRLETLTEGRCVQTLHIGSYDDEAEILERLHYEFIPGAGLAMRGKHHEIYLSDARRVEPARLRTILRQPVE</sequence>
<dbReference type="EMBL" id="JBEPSJ010000003">
    <property type="protein sequence ID" value="MET4583103.1"/>
    <property type="molecule type" value="Genomic_DNA"/>
</dbReference>
<dbReference type="PIRSF" id="PIRSF031644">
    <property type="entry name" value="UCP031644"/>
    <property type="match status" value="1"/>
</dbReference>
<evidence type="ECO:0000313" key="2">
    <source>
        <dbReference type="EMBL" id="MET4583103.1"/>
    </source>
</evidence>
<dbReference type="InterPro" id="IPR008319">
    <property type="entry name" value="GyrI-like_CCH_Lin2189-like"/>
</dbReference>
<organism evidence="2 3">
    <name type="scientific">Conyzicola nivalis</name>
    <dbReference type="NCBI Taxonomy" id="1477021"/>
    <lineage>
        <taxon>Bacteria</taxon>
        <taxon>Bacillati</taxon>
        <taxon>Actinomycetota</taxon>
        <taxon>Actinomycetes</taxon>
        <taxon>Micrococcales</taxon>
        <taxon>Microbacteriaceae</taxon>
        <taxon>Conyzicola</taxon>
    </lineage>
</organism>
<gene>
    <name evidence="2" type="ORF">ABIE21_002622</name>
</gene>
<dbReference type="SUPFAM" id="SSF55136">
    <property type="entry name" value="Probable bacterial effector-binding domain"/>
    <property type="match status" value="1"/>
</dbReference>
<dbReference type="InterPro" id="IPR029442">
    <property type="entry name" value="GyrI-like"/>
</dbReference>
<reference evidence="2 3" key="1">
    <citation type="submission" date="2024-06" db="EMBL/GenBank/DDBJ databases">
        <title>Sorghum-associated microbial communities from plants grown in Nebraska, USA.</title>
        <authorList>
            <person name="Schachtman D."/>
        </authorList>
    </citation>
    <scope>NUCLEOTIDE SEQUENCE [LARGE SCALE GENOMIC DNA]</scope>
    <source>
        <strain evidence="2 3">2857</strain>
    </source>
</reference>
<feature type="domain" description="GyrI-like small molecule binding" evidence="1">
    <location>
        <begin position="21"/>
        <end position="200"/>
    </location>
</feature>